<dbReference type="Proteomes" id="UP001106592">
    <property type="component" value="Unassembled WGS sequence"/>
</dbReference>
<dbReference type="Pfam" id="PF05593">
    <property type="entry name" value="RHS_repeat"/>
    <property type="match status" value="1"/>
</dbReference>
<comment type="caution">
    <text evidence="4">The sequence shown here is derived from an EMBL/GenBank/DDBJ whole genome shotgun (WGS) entry which is preliminary data.</text>
</comment>
<feature type="chain" id="PRO_5040435302" evidence="2">
    <location>
        <begin position="20"/>
        <end position="473"/>
    </location>
</feature>
<evidence type="ECO:0000259" key="3">
    <source>
        <dbReference type="Pfam" id="PF20148"/>
    </source>
</evidence>
<protein>
    <submittedName>
        <fullName evidence="4">RHS repeat protein</fullName>
    </submittedName>
</protein>
<dbReference type="InterPro" id="IPR031325">
    <property type="entry name" value="RHS_repeat"/>
</dbReference>
<feature type="domain" description="DUF6531" evidence="3">
    <location>
        <begin position="105"/>
        <end position="171"/>
    </location>
</feature>
<evidence type="ECO:0000256" key="1">
    <source>
        <dbReference type="SAM" id="MobiDB-lite"/>
    </source>
</evidence>
<dbReference type="EMBL" id="JAHTBI010000023">
    <property type="protein sequence ID" value="MBV6286938.1"/>
    <property type="molecule type" value="Genomic_DNA"/>
</dbReference>
<dbReference type="RefSeq" id="WP_217974792.1">
    <property type="nucleotide sequence ID" value="NZ_JAHTBI010000023.1"/>
</dbReference>
<reference evidence="4" key="1">
    <citation type="journal article" date="2022" name="Int. J. Syst. Evol. Microbiol.">
        <title>Pseudomonas aegrilactucae sp. nov. and Pseudomonas morbosilactucae sp. nov., pathogens causing bacterial rot of lettuce in Japan.</title>
        <authorList>
            <person name="Sawada H."/>
            <person name="Fujikawa T."/>
            <person name="Satou M."/>
        </authorList>
    </citation>
    <scope>NUCLEOTIDE SEQUENCE</scope>
    <source>
        <strain evidence="4">MAFF 301350</strain>
    </source>
</reference>
<reference evidence="4" key="2">
    <citation type="journal article" date="2023" name="Plant Pathol.">
        <title>Dismantling and reorganizing Pseudomonas marginalis sensu#lato.</title>
        <authorList>
            <person name="Sawada H."/>
            <person name="Fujikawa T."/>
            <person name="Satou M."/>
        </authorList>
    </citation>
    <scope>NUCLEOTIDE SEQUENCE</scope>
    <source>
        <strain evidence="4">MAFF 301350</strain>
    </source>
</reference>
<keyword evidence="5" id="KW-1185">Reference proteome</keyword>
<evidence type="ECO:0000256" key="2">
    <source>
        <dbReference type="SAM" id="SignalP"/>
    </source>
</evidence>
<accession>A0A9Q3ADG5</accession>
<gene>
    <name evidence="4" type="ORF">KUO17_07790</name>
</gene>
<feature type="compositionally biased region" description="Basic and acidic residues" evidence="1">
    <location>
        <begin position="68"/>
        <end position="78"/>
    </location>
</feature>
<name>A0A9Q3ADG5_9PSED</name>
<dbReference type="NCBIfam" id="TIGR01643">
    <property type="entry name" value="YD_repeat_2x"/>
    <property type="match status" value="1"/>
</dbReference>
<dbReference type="AlphaFoldDB" id="A0A9Q3ADG5"/>
<keyword evidence="2" id="KW-0732">Signal</keyword>
<organism evidence="4 5">
    <name type="scientific">Pseudomonas aegrilactucae</name>
    <dbReference type="NCBI Taxonomy" id="2854028"/>
    <lineage>
        <taxon>Bacteria</taxon>
        <taxon>Pseudomonadati</taxon>
        <taxon>Pseudomonadota</taxon>
        <taxon>Gammaproteobacteria</taxon>
        <taxon>Pseudomonadales</taxon>
        <taxon>Pseudomonadaceae</taxon>
        <taxon>Pseudomonas</taxon>
    </lineage>
</organism>
<proteinExistence type="predicted"/>
<sequence length="473" mass="52205">MKAVTLLLACALVFEAAYADDTGGVAPPAPATPSPLAPATDSSGPLAATEPVESLPPPEEPAIPTEPVQDRPPFEAEHPSTGYYPDYFNDPEQNLGAPDSSNCAGNPITLSTGNKFQNETDIASFRVDALQLTRFYNSQRKVHWTHTYSSYIRFHSWGLKLIMPDGQAMQFVYSADRKSATSPATAQGHFKKVGDTWEYRDMQKDTRAYDAKGRLIQWRGHSGYAWSIRYDNLNAIVTDSYTNTLTLMHDSYGRLQTASTSAVTVRYAYDKAGRLLAATRDFGTVQKKRQYHYEDPRFVHYLTGITDERGIRFATWTYDGSGRANSSEHAGGTERVALRYENGGPTVLTNALGKESVHHFTVVKSVKRTVRVEGKPSPNCAMSDAYFNYDDAGNLVERTDENGVKTRYAYNALGLETARTEAYGTPIARTITTQRDSDGVLPISITEPGKKTVLRYDTQGRLVEQSIQGSGAQ</sequence>
<dbReference type="Pfam" id="PF20148">
    <property type="entry name" value="DUF6531"/>
    <property type="match status" value="1"/>
</dbReference>
<evidence type="ECO:0000313" key="4">
    <source>
        <dbReference type="EMBL" id="MBV6286938.1"/>
    </source>
</evidence>
<dbReference type="InterPro" id="IPR045351">
    <property type="entry name" value="DUF6531"/>
</dbReference>
<dbReference type="PANTHER" id="PTHR32305:SF15">
    <property type="entry name" value="PROTEIN RHSA-RELATED"/>
    <property type="match status" value="1"/>
</dbReference>
<dbReference type="InterPro" id="IPR050708">
    <property type="entry name" value="T6SS_VgrG/RHS"/>
</dbReference>
<feature type="signal peptide" evidence="2">
    <location>
        <begin position="1"/>
        <end position="19"/>
    </location>
</feature>
<feature type="compositionally biased region" description="Pro residues" evidence="1">
    <location>
        <begin position="27"/>
        <end position="36"/>
    </location>
</feature>
<dbReference type="InterPro" id="IPR006530">
    <property type="entry name" value="YD"/>
</dbReference>
<evidence type="ECO:0000313" key="5">
    <source>
        <dbReference type="Proteomes" id="UP001106592"/>
    </source>
</evidence>
<feature type="region of interest" description="Disordered" evidence="1">
    <location>
        <begin position="24"/>
        <end position="101"/>
    </location>
</feature>
<dbReference type="PANTHER" id="PTHR32305">
    <property type="match status" value="1"/>
</dbReference>